<dbReference type="Pfam" id="PF00875">
    <property type="entry name" value="DNA_photolyase"/>
    <property type="match status" value="1"/>
</dbReference>
<keyword evidence="3 5" id="KW-0274">FAD</keyword>
<keyword evidence="4 5" id="KW-0157">Chromophore</keyword>
<dbReference type="RefSeq" id="WP_344652968.1">
    <property type="nucleotide sequence ID" value="NZ_BAAAGX010000029.1"/>
</dbReference>
<dbReference type="SUPFAM" id="SSF52425">
    <property type="entry name" value="Cryptochrome/photolyase, N-terminal domain"/>
    <property type="match status" value="1"/>
</dbReference>
<evidence type="ECO:0000313" key="7">
    <source>
        <dbReference type="EMBL" id="GAA0270553.1"/>
    </source>
</evidence>
<evidence type="ECO:0000256" key="3">
    <source>
        <dbReference type="ARBA" id="ARBA00022827"/>
    </source>
</evidence>
<dbReference type="InterPro" id="IPR014729">
    <property type="entry name" value="Rossmann-like_a/b/a_fold"/>
</dbReference>
<accession>A0ABN0V1E5</accession>
<dbReference type="Gene3D" id="3.40.50.620">
    <property type="entry name" value="HUPs"/>
    <property type="match status" value="1"/>
</dbReference>
<dbReference type="PROSITE" id="PS51645">
    <property type="entry name" value="PHR_CRY_ALPHA_BETA"/>
    <property type="match status" value="1"/>
</dbReference>
<dbReference type="EMBL" id="BAAAGX010000029">
    <property type="protein sequence ID" value="GAA0270553.1"/>
    <property type="molecule type" value="Genomic_DNA"/>
</dbReference>
<dbReference type="PANTHER" id="PTHR11455:SF9">
    <property type="entry name" value="CRYPTOCHROME CIRCADIAN CLOCK 5 ISOFORM X1"/>
    <property type="match status" value="1"/>
</dbReference>
<proteinExistence type="inferred from homology"/>
<dbReference type="PANTHER" id="PTHR11455">
    <property type="entry name" value="CRYPTOCHROME"/>
    <property type="match status" value="1"/>
</dbReference>
<gene>
    <name evidence="7" type="ORF">GCM10009539_67190</name>
</gene>
<evidence type="ECO:0000313" key="8">
    <source>
        <dbReference type="Proteomes" id="UP001500967"/>
    </source>
</evidence>
<dbReference type="PROSITE" id="PS00691">
    <property type="entry name" value="DNA_PHOTOLYASES_1_2"/>
    <property type="match status" value="1"/>
</dbReference>
<keyword evidence="8" id="KW-1185">Reference proteome</keyword>
<dbReference type="Gene3D" id="1.25.40.80">
    <property type="match status" value="1"/>
</dbReference>
<dbReference type="PROSITE" id="PS00394">
    <property type="entry name" value="DNA_PHOTOLYASES_1_1"/>
    <property type="match status" value="1"/>
</dbReference>
<dbReference type="InterPro" id="IPR018394">
    <property type="entry name" value="DNA_photolyase_1_CS_C"/>
</dbReference>
<dbReference type="PRINTS" id="PR00147">
    <property type="entry name" value="DNAPHOTLYASE"/>
</dbReference>
<comment type="caution">
    <text evidence="7">The sequence shown here is derived from an EMBL/GenBank/DDBJ whole genome shotgun (WGS) entry which is preliminary data.</text>
</comment>
<evidence type="ECO:0000256" key="1">
    <source>
        <dbReference type="ARBA" id="ARBA00001974"/>
    </source>
</evidence>
<evidence type="ECO:0000256" key="2">
    <source>
        <dbReference type="ARBA" id="ARBA00022630"/>
    </source>
</evidence>
<dbReference type="Gene3D" id="1.10.579.10">
    <property type="entry name" value="DNA Cyclobutane Dipyrimidine Photolyase, subunit A, domain 3"/>
    <property type="match status" value="1"/>
</dbReference>
<dbReference type="InterPro" id="IPR036155">
    <property type="entry name" value="Crypto/Photolyase_N_sf"/>
</dbReference>
<evidence type="ECO:0000256" key="4">
    <source>
        <dbReference type="ARBA" id="ARBA00022991"/>
    </source>
</evidence>
<dbReference type="Pfam" id="PF03441">
    <property type="entry name" value="FAD_binding_7"/>
    <property type="match status" value="1"/>
</dbReference>
<reference evidence="7 8" key="1">
    <citation type="journal article" date="2019" name="Int. J. Syst. Evol. Microbiol.">
        <title>The Global Catalogue of Microorganisms (GCM) 10K type strain sequencing project: providing services to taxonomists for standard genome sequencing and annotation.</title>
        <authorList>
            <consortium name="The Broad Institute Genomics Platform"/>
            <consortium name="The Broad Institute Genome Sequencing Center for Infectious Disease"/>
            <person name="Wu L."/>
            <person name="Ma J."/>
        </authorList>
    </citation>
    <scope>NUCLEOTIDE SEQUENCE [LARGE SCALE GENOMIC DNA]</scope>
    <source>
        <strain evidence="7 8">JCM 10425</strain>
    </source>
</reference>
<dbReference type="SUPFAM" id="SSF48173">
    <property type="entry name" value="Cryptochrome/photolyase FAD-binding domain"/>
    <property type="match status" value="1"/>
</dbReference>
<dbReference type="InterPro" id="IPR002081">
    <property type="entry name" value="Cryptochrome/DNA_photolyase_1"/>
</dbReference>
<evidence type="ECO:0000259" key="6">
    <source>
        <dbReference type="PROSITE" id="PS51645"/>
    </source>
</evidence>
<comment type="similarity">
    <text evidence="5">Belongs to the DNA photolyase family.</text>
</comment>
<organism evidence="7 8">
    <name type="scientific">Cryptosporangium japonicum</name>
    <dbReference type="NCBI Taxonomy" id="80872"/>
    <lineage>
        <taxon>Bacteria</taxon>
        <taxon>Bacillati</taxon>
        <taxon>Actinomycetota</taxon>
        <taxon>Actinomycetes</taxon>
        <taxon>Cryptosporangiales</taxon>
        <taxon>Cryptosporangiaceae</taxon>
        <taxon>Cryptosporangium</taxon>
    </lineage>
</organism>
<evidence type="ECO:0000256" key="5">
    <source>
        <dbReference type="RuleBase" id="RU004182"/>
    </source>
</evidence>
<dbReference type="InterPro" id="IPR005101">
    <property type="entry name" value="Cryptochr/Photolyase_FAD-bd"/>
</dbReference>
<dbReference type="Proteomes" id="UP001500967">
    <property type="component" value="Unassembled WGS sequence"/>
</dbReference>
<feature type="domain" description="Photolyase/cryptochrome alpha/beta" evidence="6">
    <location>
        <begin position="2"/>
        <end position="128"/>
    </location>
</feature>
<keyword evidence="2 5" id="KW-0285">Flavoprotein</keyword>
<protein>
    <submittedName>
        <fullName evidence="7">Deoxyribodipyrimidine photo-lyase</fullName>
    </submittedName>
</protein>
<comment type="cofactor">
    <cofactor evidence="1">
        <name>FAD</name>
        <dbReference type="ChEBI" id="CHEBI:57692"/>
    </cofactor>
</comment>
<sequence length="454" mass="50603">MPNTVFWFRRDLRLIDNPALLEAVSAAGDDGVRALFVLDPVPFRASGGPRTSHLARSLRALDEALGGALLIRHGDPVTEVPRAAAEIGAGEVHIAADYGPYGSRRDQRVEKALLDDGVTLHRTGSPYAVAPGRVRKPDGTPYRVFTPFSKAWRAHGWRAPVDAPKTVSWLPAKDDDGLPDVPDLPDVELPEAGEDAARERLAAFLDEKVRHYESDRNRPDHDGTSRLSVHLKYGELHPRTILAELAKHRGVGADTFRNEICWRDFYADVLFHRPESVWESLDQRVGSIESDSGKVADERFEAWAAGRTGYPIVDAGMRQLLSVGWMHNRVRMITASFLVKDLHLPWQRGAAHFLDLLVDGDYASNNHGWQWVAGTGTDAAPYIRVFNPVTQGKKFDPDGGYVRRWVPELADVSGAAVHEPWTLPTQPEGYPEPIVDHAAERQETLRRFDEVRRA</sequence>
<dbReference type="InterPro" id="IPR036134">
    <property type="entry name" value="Crypto/Photolyase_FAD-like_sf"/>
</dbReference>
<name>A0ABN0V1E5_9ACTN</name>
<dbReference type="InterPro" id="IPR006050">
    <property type="entry name" value="DNA_photolyase_N"/>
</dbReference>